<dbReference type="InterPro" id="IPR011059">
    <property type="entry name" value="Metal-dep_hydrolase_composite"/>
</dbReference>
<dbReference type="Proteomes" id="UP000001542">
    <property type="component" value="Unassembled WGS sequence"/>
</dbReference>
<dbReference type="InParanoid" id="A2FHS2"/>
<dbReference type="PANTHER" id="PTHR22642">
    <property type="entry name" value="IMIDAZOLONEPROPIONASE"/>
    <property type="match status" value="1"/>
</dbReference>
<accession>A2FHS2</accession>
<dbReference type="GO" id="GO:0016810">
    <property type="term" value="F:hydrolase activity, acting on carbon-nitrogen (but not peptide) bonds"/>
    <property type="evidence" value="ECO:0007669"/>
    <property type="project" value="InterPro"/>
</dbReference>
<sequence>MKILYFNGKIYTGTNTVDSFIEEDGKFLDVGSYDSLKLIPHDKEIDFNGKTVTAGFNDSHLHILGYGYSLTMVDLVGSQ</sequence>
<dbReference type="Gene3D" id="3.20.20.140">
    <property type="entry name" value="Metal-dependent hydrolases"/>
    <property type="match status" value="1"/>
</dbReference>
<dbReference type="SMR" id="A2FHS2"/>
<dbReference type="Pfam" id="PF07969">
    <property type="entry name" value="Amidohydro_3"/>
    <property type="match status" value="1"/>
</dbReference>
<proteinExistence type="predicted"/>
<keyword evidence="3" id="KW-1185">Reference proteome</keyword>
<reference evidence="2" key="2">
    <citation type="journal article" date="2007" name="Science">
        <title>Draft genome sequence of the sexually transmitted pathogen Trichomonas vaginalis.</title>
        <authorList>
            <person name="Carlton J.M."/>
            <person name="Hirt R.P."/>
            <person name="Silva J.C."/>
            <person name="Delcher A.L."/>
            <person name="Schatz M."/>
            <person name="Zhao Q."/>
            <person name="Wortman J.R."/>
            <person name="Bidwell S.L."/>
            <person name="Alsmark U.C.M."/>
            <person name="Besteiro S."/>
            <person name="Sicheritz-Ponten T."/>
            <person name="Noel C.J."/>
            <person name="Dacks J.B."/>
            <person name="Foster P.G."/>
            <person name="Simillion C."/>
            <person name="Van de Peer Y."/>
            <person name="Miranda-Saavedra D."/>
            <person name="Barton G.J."/>
            <person name="Westrop G.D."/>
            <person name="Mueller S."/>
            <person name="Dessi D."/>
            <person name="Fiori P.L."/>
            <person name="Ren Q."/>
            <person name="Paulsen I."/>
            <person name="Zhang H."/>
            <person name="Bastida-Corcuera F.D."/>
            <person name="Simoes-Barbosa A."/>
            <person name="Brown M.T."/>
            <person name="Hayes R.D."/>
            <person name="Mukherjee M."/>
            <person name="Okumura C.Y."/>
            <person name="Schneider R."/>
            <person name="Smith A.J."/>
            <person name="Vanacova S."/>
            <person name="Villalvazo M."/>
            <person name="Haas B.J."/>
            <person name="Pertea M."/>
            <person name="Feldblyum T.V."/>
            <person name="Utterback T.R."/>
            <person name="Shu C.L."/>
            <person name="Osoegawa K."/>
            <person name="de Jong P.J."/>
            <person name="Hrdy I."/>
            <person name="Horvathova L."/>
            <person name="Zubacova Z."/>
            <person name="Dolezal P."/>
            <person name="Malik S.B."/>
            <person name="Logsdon J.M. Jr."/>
            <person name="Henze K."/>
            <person name="Gupta A."/>
            <person name="Wang C.C."/>
            <person name="Dunne R.L."/>
            <person name="Upcroft J.A."/>
            <person name="Upcroft P."/>
            <person name="White O."/>
            <person name="Salzberg S.L."/>
            <person name="Tang P."/>
            <person name="Chiu C.-H."/>
            <person name="Lee Y.-S."/>
            <person name="Embley T.M."/>
            <person name="Coombs G.H."/>
            <person name="Mottram J.C."/>
            <person name="Tachezy J."/>
            <person name="Fraser-Liggett C.M."/>
            <person name="Johnson P.J."/>
        </authorList>
    </citation>
    <scope>NUCLEOTIDE SEQUENCE [LARGE SCALE GENOMIC DNA]</scope>
    <source>
        <strain evidence="2">G3</strain>
    </source>
</reference>
<dbReference type="SUPFAM" id="SSF51338">
    <property type="entry name" value="Composite domain of metallo-dependent hydrolases"/>
    <property type="match status" value="1"/>
</dbReference>
<dbReference type="VEuPathDB" id="TrichDB:TVAGG3_0460610"/>
<evidence type="ECO:0000313" key="3">
    <source>
        <dbReference type="Proteomes" id="UP000001542"/>
    </source>
</evidence>
<name>A2FHS2_TRIV3</name>
<dbReference type="Gene3D" id="2.30.40.10">
    <property type="entry name" value="Urease, subunit C, domain 1"/>
    <property type="match status" value="1"/>
</dbReference>
<protein>
    <submittedName>
        <fullName evidence="2">Exoenzymes regulatory protein, putative</fullName>
    </submittedName>
</protein>
<feature type="domain" description="Amidohydrolase 3" evidence="1">
    <location>
        <begin position="43"/>
        <end position="75"/>
    </location>
</feature>
<gene>
    <name evidence="2" type="ORF">TVAG_126620</name>
</gene>
<organism evidence="2 3">
    <name type="scientific">Trichomonas vaginalis (strain ATCC PRA-98 / G3)</name>
    <dbReference type="NCBI Taxonomy" id="412133"/>
    <lineage>
        <taxon>Eukaryota</taxon>
        <taxon>Metamonada</taxon>
        <taxon>Parabasalia</taxon>
        <taxon>Trichomonadida</taxon>
        <taxon>Trichomonadidae</taxon>
        <taxon>Trichomonas</taxon>
    </lineage>
</organism>
<dbReference type="InterPro" id="IPR013108">
    <property type="entry name" value="Amidohydro_3"/>
</dbReference>
<reference evidence="2" key="1">
    <citation type="submission" date="2006-10" db="EMBL/GenBank/DDBJ databases">
        <authorList>
            <person name="Amadeo P."/>
            <person name="Zhao Q."/>
            <person name="Wortman J."/>
            <person name="Fraser-Liggett C."/>
            <person name="Carlton J."/>
        </authorList>
    </citation>
    <scope>NUCLEOTIDE SEQUENCE</scope>
    <source>
        <strain evidence="2">G3</strain>
    </source>
</reference>
<dbReference type="RefSeq" id="XP_001308462.1">
    <property type="nucleotide sequence ID" value="XM_001308461.1"/>
</dbReference>
<evidence type="ECO:0000259" key="1">
    <source>
        <dbReference type="Pfam" id="PF07969"/>
    </source>
</evidence>
<dbReference type="EMBL" id="DS113800">
    <property type="protein sequence ID" value="EAX95532.1"/>
    <property type="molecule type" value="Genomic_DNA"/>
</dbReference>
<dbReference type="AlphaFoldDB" id="A2FHS2"/>
<dbReference type="VEuPathDB" id="TrichDB:TVAG_126620"/>
<evidence type="ECO:0000313" key="2">
    <source>
        <dbReference type="EMBL" id="EAX95532.1"/>
    </source>
</evidence>
<dbReference type="PANTHER" id="PTHR22642:SF2">
    <property type="entry name" value="PROTEIN LONG AFTER FAR-RED 3"/>
    <property type="match status" value="1"/>
</dbReference>
<dbReference type="KEGG" id="tva:4753289"/>
<dbReference type="OrthoDB" id="3501663at2759"/>